<sequence>MADPDLDYGLAYDKQGFVHILHSIFFDVNPNIDNTVEEYVDHILDTLVEAIEEQLGTVQWRIATQP</sequence>
<proteinExistence type="predicted"/>
<reference evidence="1 2" key="2">
    <citation type="journal article" date="2017" name="Nature">
        <title>The Apostasia genome and the evolution of orchids.</title>
        <authorList>
            <person name="Zhang G.Q."/>
            <person name="Liu K.W."/>
            <person name="Li Z."/>
            <person name="Lohaus R."/>
            <person name="Hsiao Y.Y."/>
            <person name="Niu S.C."/>
            <person name="Wang J.Y."/>
            <person name="Lin Y.C."/>
            <person name="Xu Q."/>
            <person name="Chen L.J."/>
            <person name="Yoshida K."/>
            <person name="Fujiwara S."/>
            <person name="Wang Z.W."/>
            <person name="Zhang Y.Q."/>
            <person name="Mitsuda N."/>
            <person name="Wang M."/>
            <person name="Liu G.H."/>
            <person name="Pecoraro L."/>
            <person name="Huang H.X."/>
            <person name="Xiao X.J."/>
            <person name="Lin M."/>
            <person name="Wu X.Y."/>
            <person name="Wu W.L."/>
            <person name="Chen Y.Y."/>
            <person name="Chang S.B."/>
            <person name="Sakamoto S."/>
            <person name="Ohme-Takagi M."/>
            <person name="Yagi M."/>
            <person name="Zeng S.J."/>
            <person name="Shen C.Y."/>
            <person name="Yeh C.M."/>
            <person name="Luo Y.B."/>
            <person name="Tsai W.C."/>
            <person name="Van de Peer Y."/>
            <person name="Liu Z.J."/>
        </authorList>
    </citation>
    <scope>NUCLEOTIDE SEQUENCE [LARGE SCALE GENOMIC DNA]</scope>
    <source>
        <tissue evidence="1">The whole plant</tissue>
    </source>
</reference>
<gene>
    <name evidence="1" type="ORF">MA16_Dca001229</name>
</gene>
<reference evidence="1 2" key="1">
    <citation type="journal article" date="2016" name="Sci. Rep.">
        <title>The Dendrobium catenatum Lindl. genome sequence provides insights into polysaccharide synthase, floral development and adaptive evolution.</title>
        <authorList>
            <person name="Zhang G.Q."/>
            <person name="Xu Q."/>
            <person name="Bian C."/>
            <person name="Tsai W.C."/>
            <person name="Yeh C.M."/>
            <person name="Liu K.W."/>
            <person name="Yoshida K."/>
            <person name="Zhang L.S."/>
            <person name="Chang S.B."/>
            <person name="Chen F."/>
            <person name="Shi Y."/>
            <person name="Su Y.Y."/>
            <person name="Zhang Y.Q."/>
            <person name="Chen L.J."/>
            <person name="Yin Y."/>
            <person name="Lin M."/>
            <person name="Huang H."/>
            <person name="Deng H."/>
            <person name="Wang Z.W."/>
            <person name="Zhu S.L."/>
            <person name="Zhao X."/>
            <person name="Deng C."/>
            <person name="Niu S.C."/>
            <person name="Huang J."/>
            <person name="Wang M."/>
            <person name="Liu G.H."/>
            <person name="Yang H.J."/>
            <person name="Xiao X.J."/>
            <person name="Hsiao Y.Y."/>
            <person name="Wu W.L."/>
            <person name="Chen Y.Y."/>
            <person name="Mitsuda N."/>
            <person name="Ohme-Takagi M."/>
            <person name="Luo Y.B."/>
            <person name="Van de Peer Y."/>
            <person name="Liu Z.J."/>
        </authorList>
    </citation>
    <scope>NUCLEOTIDE SEQUENCE [LARGE SCALE GENOMIC DNA]</scope>
    <source>
        <tissue evidence="1">The whole plant</tissue>
    </source>
</reference>
<protein>
    <submittedName>
        <fullName evidence="1">Uncharacterized protein</fullName>
    </submittedName>
</protein>
<keyword evidence="2" id="KW-1185">Reference proteome</keyword>
<dbReference type="EMBL" id="KZ502537">
    <property type="protein sequence ID" value="PKU76624.1"/>
    <property type="molecule type" value="Genomic_DNA"/>
</dbReference>
<dbReference type="AlphaFoldDB" id="A0A2I0WLT7"/>
<evidence type="ECO:0000313" key="1">
    <source>
        <dbReference type="EMBL" id="PKU76624.1"/>
    </source>
</evidence>
<evidence type="ECO:0000313" key="2">
    <source>
        <dbReference type="Proteomes" id="UP000233837"/>
    </source>
</evidence>
<organism evidence="1 2">
    <name type="scientific">Dendrobium catenatum</name>
    <dbReference type="NCBI Taxonomy" id="906689"/>
    <lineage>
        <taxon>Eukaryota</taxon>
        <taxon>Viridiplantae</taxon>
        <taxon>Streptophyta</taxon>
        <taxon>Embryophyta</taxon>
        <taxon>Tracheophyta</taxon>
        <taxon>Spermatophyta</taxon>
        <taxon>Magnoliopsida</taxon>
        <taxon>Liliopsida</taxon>
        <taxon>Asparagales</taxon>
        <taxon>Orchidaceae</taxon>
        <taxon>Epidendroideae</taxon>
        <taxon>Malaxideae</taxon>
        <taxon>Dendrobiinae</taxon>
        <taxon>Dendrobium</taxon>
    </lineage>
</organism>
<accession>A0A2I0WLT7</accession>
<dbReference type="Proteomes" id="UP000233837">
    <property type="component" value="Unassembled WGS sequence"/>
</dbReference>
<name>A0A2I0WLT7_9ASPA</name>